<dbReference type="Proteomes" id="UP000681967">
    <property type="component" value="Unassembled WGS sequence"/>
</dbReference>
<organism evidence="1 2">
    <name type="scientific">Rotaria magnacalcarata</name>
    <dbReference type="NCBI Taxonomy" id="392030"/>
    <lineage>
        <taxon>Eukaryota</taxon>
        <taxon>Metazoa</taxon>
        <taxon>Spiralia</taxon>
        <taxon>Gnathifera</taxon>
        <taxon>Rotifera</taxon>
        <taxon>Eurotatoria</taxon>
        <taxon>Bdelloidea</taxon>
        <taxon>Philodinida</taxon>
        <taxon>Philodinidae</taxon>
        <taxon>Rotaria</taxon>
    </lineage>
</organism>
<proteinExistence type="predicted"/>
<dbReference type="EMBL" id="CAJOBH010268077">
    <property type="protein sequence ID" value="CAF5162607.1"/>
    <property type="molecule type" value="Genomic_DNA"/>
</dbReference>
<name>A0A8S3GG42_9BILA</name>
<reference evidence="1" key="1">
    <citation type="submission" date="2021-02" db="EMBL/GenBank/DDBJ databases">
        <authorList>
            <person name="Nowell W R."/>
        </authorList>
    </citation>
    <scope>NUCLEOTIDE SEQUENCE</scope>
</reference>
<sequence length="126" mass="14972">LYLVSNDFKLVKSNEIVIMDDKTKLDYMTKLVNDKFMFNPNERVLKLDSMPASAPKQNGSTAHIKEIIEKIYVSQRPTLFTQKYEESFSITIPEDEESHRQRFLYNLERKYNQLLASRHLHRCMAR</sequence>
<comment type="caution">
    <text evidence="1">The sequence shown here is derived from an EMBL/GenBank/DDBJ whole genome shotgun (WGS) entry which is preliminary data.</text>
</comment>
<feature type="non-terminal residue" evidence="1">
    <location>
        <position position="126"/>
    </location>
</feature>
<dbReference type="AlphaFoldDB" id="A0A8S3GG42"/>
<gene>
    <name evidence="1" type="ORF">BYL167_LOCUS75028</name>
</gene>
<protein>
    <submittedName>
        <fullName evidence="1">Uncharacterized protein</fullName>
    </submittedName>
</protein>
<accession>A0A8S3GG42</accession>
<evidence type="ECO:0000313" key="1">
    <source>
        <dbReference type="EMBL" id="CAF5162607.1"/>
    </source>
</evidence>
<feature type="non-terminal residue" evidence="1">
    <location>
        <position position="1"/>
    </location>
</feature>
<evidence type="ECO:0000313" key="2">
    <source>
        <dbReference type="Proteomes" id="UP000681967"/>
    </source>
</evidence>